<evidence type="ECO:0000313" key="2">
    <source>
        <dbReference type="EMBL" id="CAL1165338.1"/>
    </source>
</evidence>
<dbReference type="AlphaFoldDB" id="A0A9P1DKV4"/>
<dbReference type="EMBL" id="CAMXCT010005301">
    <property type="protein sequence ID" value="CAI4011963.1"/>
    <property type="molecule type" value="Genomic_DNA"/>
</dbReference>
<evidence type="ECO:0000313" key="1">
    <source>
        <dbReference type="EMBL" id="CAI4011963.1"/>
    </source>
</evidence>
<sequence length="262" mass="29430">TLEEQRMKLIDREAFPVTSVIKWETKMERGFASAKDMIDIMYHATIAPGITEKVPEHLRGVYWMKDNGVGEELVVIQWGQWYEEEGVLLVPMASFMWAWPDGIPTNAPFGGVMYGPQTTVTGARVLLGSGKPPPDKNGPGCLSFKFNRDMSYGTLQGHFNDVRDDTVDLGTFIPFCGLFTMELLDSQSSELGSRYKRGIWWGLGTFTPIEFGSYTLTKVMKGNGEPNEPYYSEFVEYMGDVRLFTWSGFVDQPEQATMGCGC</sequence>
<proteinExistence type="predicted"/>
<evidence type="ECO:0000313" key="3">
    <source>
        <dbReference type="Proteomes" id="UP001152797"/>
    </source>
</evidence>
<accession>A0A9P1DKV4</accession>
<dbReference type="OrthoDB" id="437756at2759"/>
<dbReference type="EMBL" id="CAMXCT020005301">
    <property type="protein sequence ID" value="CAL1165338.1"/>
    <property type="molecule type" value="Genomic_DNA"/>
</dbReference>
<dbReference type="EMBL" id="CAMXCT030005301">
    <property type="protein sequence ID" value="CAL4799275.1"/>
    <property type="molecule type" value="Genomic_DNA"/>
</dbReference>
<keyword evidence="3" id="KW-1185">Reference proteome</keyword>
<dbReference type="Proteomes" id="UP001152797">
    <property type="component" value="Unassembled WGS sequence"/>
</dbReference>
<reference evidence="1" key="1">
    <citation type="submission" date="2022-10" db="EMBL/GenBank/DDBJ databases">
        <authorList>
            <person name="Chen Y."/>
            <person name="Dougan E. K."/>
            <person name="Chan C."/>
            <person name="Rhodes N."/>
            <person name="Thang M."/>
        </authorList>
    </citation>
    <scope>NUCLEOTIDE SEQUENCE</scope>
</reference>
<comment type="caution">
    <text evidence="1">The sequence shown here is derived from an EMBL/GenBank/DDBJ whole genome shotgun (WGS) entry which is preliminary data.</text>
</comment>
<gene>
    <name evidence="1" type="ORF">C1SCF055_LOCUS37077</name>
</gene>
<reference evidence="2" key="2">
    <citation type="submission" date="2024-04" db="EMBL/GenBank/DDBJ databases">
        <authorList>
            <person name="Chen Y."/>
            <person name="Shah S."/>
            <person name="Dougan E. K."/>
            <person name="Thang M."/>
            <person name="Chan C."/>
        </authorList>
    </citation>
    <scope>NUCLEOTIDE SEQUENCE [LARGE SCALE GENOMIC DNA]</scope>
</reference>
<name>A0A9P1DKV4_9DINO</name>
<protein>
    <submittedName>
        <fullName evidence="1">Uncharacterized protein</fullName>
    </submittedName>
</protein>
<feature type="non-terminal residue" evidence="1">
    <location>
        <position position="1"/>
    </location>
</feature>
<organism evidence="1">
    <name type="scientific">Cladocopium goreaui</name>
    <dbReference type="NCBI Taxonomy" id="2562237"/>
    <lineage>
        <taxon>Eukaryota</taxon>
        <taxon>Sar</taxon>
        <taxon>Alveolata</taxon>
        <taxon>Dinophyceae</taxon>
        <taxon>Suessiales</taxon>
        <taxon>Symbiodiniaceae</taxon>
        <taxon>Cladocopium</taxon>
    </lineage>
</organism>